<sequence>MKTVRIPSRFNGPPGSGNGGYVAGLLADQHDTPTVRVVLRSPPPLDVDLRFANGDLFNGDTLVAQSTPGDFTRPAPAPVPLAAASDATSEYRNNDLFGHCFVCGSLRSDGLRIEPGPVADGVVAAPWTPDGTVPIGAPLLWAAMDCPGAWSVPGMFDRPAVLGSMTATITARPEPGEQCVVIGAFHSEEGRKAHTSTALYGSDRRLLGRSEQIWIRLNAA</sequence>
<organism evidence="1 2">
    <name type="scientific">Nocardia otitidiscaviarum</name>
    <dbReference type="NCBI Taxonomy" id="1823"/>
    <lineage>
        <taxon>Bacteria</taxon>
        <taxon>Bacillati</taxon>
        <taxon>Actinomycetota</taxon>
        <taxon>Actinomycetes</taxon>
        <taxon>Mycobacteriales</taxon>
        <taxon>Nocardiaceae</taxon>
        <taxon>Nocardia</taxon>
    </lineage>
</organism>
<dbReference type="OrthoDB" id="5495835at2"/>
<proteinExistence type="predicted"/>
<dbReference type="Proteomes" id="UP000255467">
    <property type="component" value="Unassembled WGS sequence"/>
</dbReference>
<dbReference type="InterPro" id="IPR029069">
    <property type="entry name" value="HotDog_dom_sf"/>
</dbReference>
<reference evidence="1 2" key="1">
    <citation type="submission" date="2018-06" db="EMBL/GenBank/DDBJ databases">
        <authorList>
            <consortium name="Pathogen Informatics"/>
            <person name="Doyle S."/>
        </authorList>
    </citation>
    <scope>NUCLEOTIDE SEQUENCE [LARGE SCALE GENOMIC DNA]</scope>
    <source>
        <strain evidence="1 2">NCTC1934</strain>
    </source>
</reference>
<name>A0A378YKN0_9NOCA</name>
<dbReference type="SUPFAM" id="SSF54637">
    <property type="entry name" value="Thioesterase/thiol ester dehydrase-isomerase"/>
    <property type="match status" value="1"/>
</dbReference>
<dbReference type="RefSeq" id="WP_039810239.1">
    <property type="nucleotide sequence ID" value="NZ_UGRY01000002.1"/>
</dbReference>
<accession>A0A378YKN0</accession>
<gene>
    <name evidence="1" type="ORF">NCTC1934_02828</name>
</gene>
<dbReference type="EMBL" id="UGRY01000002">
    <property type="protein sequence ID" value="SUA77021.1"/>
    <property type="molecule type" value="Genomic_DNA"/>
</dbReference>
<evidence type="ECO:0000313" key="2">
    <source>
        <dbReference type="Proteomes" id="UP000255467"/>
    </source>
</evidence>
<protein>
    <recommendedName>
        <fullName evidence="3">Thioesterase family protein</fullName>
    </recommendedName>
</protein>
<dbReference type="STRING" id="1406858.GCA_000710895_05811"/>
<dbReference type="Gene3D" id="3.10.129.10">
    <property type="entry name" value="Hotdog Thioesterase"/>
    <property type="match status" value="1"/>
</dbReference>
<keyword evidence="2" id="KW-1185">Reference proteome</keyword>
<evidence type="ECO:0008006" key="3">
    <source>
        <dbReference type="Google" id="ProtNLM"/>
    </source>
</evidence>
<dbReference type="AlphaFoldDB" id="A0A378YKN0"/>
<evidence type="ECO:0000313" key="1">
    <source>
        <dbReference type="EMBL" id="SUA77021.1"/>
    </source>
</evidence>